<sequence length="66" mass="6851">MSRQFRAGGCWFTEWAGNRIGHVTSGGVVTAHPLPTPDAEPHGLTIGPDGAVRAALEIGSLVRLAS</sequence>
<proteinExistence type="predicted"/>
<dbReference type="EMBL" id="BMPI01000015">
    <property type="protein sequence ID" value="GGM30800.1"/>
    <property type="molecule type" value="Genomic_DNA"/>
</dbReference>
<dbReference type="Proteomes" id="UP000642070">
    <property type="component" value="Unassembled WGS sequence"/>
</dbReference>
<comment type="caution">
    <text evidence="1">The sequence shown here is derived from an EMBL/GenBank/DDBJ whole genome shotgun (WGS) entry which is preliminary data.</text>
</comment>
<accession>A0A917TNT8</accession>
<gene>
    <name evidence="1" type="ORF">GCM10007977_035090</name>
</gene>
<reference evidence="1" key="2">
    <citation type="submission" date="2020-09" db="EMBL/GenBank/DDBJ databases">
        <authorList>
            <person name="Sun Q."/>
            <person name="Ohkuma M."/>
        </authorList>
    </citation>
    <scope>NUCLEOTIDE SEQUENCE</scope>
    <source>
        <strain evidence="1">JCM 19831</strain>
    </source>
</reference>
<organism evidence="1 2">
    <name type="scientific">Dactylosporangium sucinum</name>
    <dbReference type="NCBI Taxonomy" id="1424081"/>
    <lineage>
        <taxon>Bacteria</taxon>
        <taxon>Bacillati</taxon>
        <taxon>Actinomycetota</taxon>
        <taxon>Actinomycetes</taxon>
        <taxon>Micromonosporales</taxon>
        <taxon>Micromonosporaceae</taxon>
        <taxon>Dactylosporangium</taxon>
    </lineage>
</organism>
<dbReference type="RefSeq" id="WP_229835317.1">
    <property type="nucleotide sequence ID" value="NZ_BMPI01000015.1"/>
</dbReference>
<dbReference type="Pfam" id="PF24684">
    <property type="entry name" value="Vgb_lyase"/>
    <property type="match status" value="1"/>
</dbReference>
<protein>
    <submittedName>
        <fullName evidence="1">Uncharacterized protein</fullName>
    </submittedName>
</protein>
<dbReference type="AlphaFoldDB" id="A0A917TNT8"/>
<dbReference type="InterPro" id="IPR015943">
    <property type="entry name" value="WD40/YVTN_repeat-like_dom_sf"/>
</dbReference>
<evidence type="ECO:0000313" key="1">
    <source>
        <dbReference type="EMBL" id="GGM30800.1"/>
    </source>
</evidence>
<keyword evidence="2" id="KW-1185">Reference proteome</keyword>
<dbReference type="Gene3D" id="2.130.10.10">
    <property type="entry name" value="YVTN repeat-like/Quinoprotein amine dehydrogenase"/>
    <property type="match status" value="1"/>
</dbReference>
<evidence type="ECO:0000313" key="2">
    <source>
        <dbReference type="Proteomes" id="UP000642070"/>
    </source>
</evidence>
<reference evidence="1" key="1">
    <citation type="journal article" date="2014" name="Int. J. Syst. Evol. Microbiol.">
        <title>Complete genome sequence of Corynebacterium casei LMG S-19264T (=DSM 44701T), isolated from a smear-ripened cheese.</title>
        <authorList>
            <consortium name="US DOE Joint Genome Institute (JGI-PGF)"/>
            <person name="Walter F."/>
            <person name="Albersmeier A."/>
            <person name="Kalinowski J."/>
            <person name="Ruckert C."/>
        </authorList>
    </citation>
    <scope>NUCLEOTIDE SEQUENCE</scope>
    <source>
        <strain evidence="1">JCM 19831</strain>
    </source>
</reference>
<name>A0A917TNT8_9ACTN</name>